<dbReference type="AlphaFoldDB" id="A0A1W1BGU0"/>
<accession>A0A1W1BGU0</accession>
<dbReference type="EMBL" id="FPHD01000020">
    <property type="protein sequence ID" value="SFV52708.1"/>
    <property type="molecule type" value="Genomic_DNA"/>
</dbReference>
<reference evidence="1" key="1">
    <citation type="submission" date="2016-10" db="EMBL/GenBank/DDBJ databases">
        <authorList>
            <person name="de Groot N.N."/>
        </authorList>
    </citation>
    <scope>NUCLEOTIDE SEQUENCE</scope>
</reference>
<organism evidence="1">
    <name type="scientific">hydrothermal vent metagenome</name>
    <dbReference type="NCBI Taxonomy" id="652676"/>
    <lineage>
        <taxon>unclassified sequences</taxon>
        <taxon>metagenomes</taxon>
        <taxon>ecological metagenomes</taxon>
    </lineage>
</organism>
<protein>
    <submittedName>
        <fullName evidence="1">Uncharacterized protein</fullName>
    </submittedName>
</protein>
<gene>
    <name evidence="1" type="ORF">MNB_SV-8-1365</name>
</gene>
<name>A0A1W1BGU0_9ZZZZ</name>
<proteinExistence type="predicted"/>
<evidence type="ECO:0000313" key="1">
    <source>
        <dbReference type="EMBL" id="SFV52708.1"/>
    </source>
</evidence>
<sequence length="318" mass="36474">MIEYMISGGGVLTPETNLTVEGKGKLRFKEWGSVELFEEAVEETTSGAIKNIETTQVCKKISHDKKLDVDFKHKKIMERQIPQIKYGAVTNGLVRTHQEKIAGYNCDMWEGEGIRKCIYKGIPLLLEYGVLGITYQKKAVSVIFDINTSLNQCTIPSYPVQKFALFKTNIKTKSKKLPKAFSKRLLEISQEFHKTLKENNITESELPMQKRKIWLEKIGENIFEKQKVLLPEFLLSMKKARVCLQQAPDWIAANSCLDELVGLKNEMMKNKKSSIEVWKGKEKERILDAFDTNILLLESKMKCIRSAKNITDLSRCMK</sequence>